<dbReference type="PANTHER" id="PTHR23150:SF19">
    <property type="entry name" value="FORMYLGLYCINE-GENERATING ENZYME"/>
    <property type="match status" value="1"/>
</dbReference>
<feature type="region of interest" description="Disordered" evidence="1">
    <location>
        <begin position="35"/>
        <end position="67"/>
    </location>
</feature>
<organism evidence="4 5">
    <name type="scientific">Engelhardtia mirabilis</name>
    <dbReference type="NCBI Taxonomy" id="2528011"/>
    <lineage>
        <taxon>Bacteria</taxon>
        <taxon>Pseudomonadati</taxon>
        <taxon>Planctomycetota</taxon>
        <taxon>Planctomycetia</taxon>
        <taxon>Planctomycetia incertae sedis</taxon>
        <taxon>Engelhardtia</taxon>
    </lineage>
</organism>
<dbReference type="EMBL" id="CP036287">
    <property type="protein sequence ID" value="QDU68099.1"/>
    <property type="molecule type" value="Genomic_DNA"/>
</dbReference>
<dbReference type="Gene3D" id="3.90.1580.10">
    <property type="entry name" value="paralog of FGE (formylglycine-generating enzyme)"/>
    <property type="match status" value="1"/>
</dbReference>
<dbReference type="EC" id="2.7.11.1" evidence="4"/>
<name>A0A518BM92_9BACT</name>
<dbReference type="KEGG" id="pbap:Pla133_31930"/>
<dbReference type="InterPro" id="IPR016187">
    <property type="entry name" value="CTDL_fold"/>
</dbReference>
<dbReference type="InterPro" id="IPR051043">
    <property type="entry name" value="Sulfatase_Mod_Factor_Kinase"/>
</dbReference>
<dbReference type="Proteomes" id="UP000316921">
    <property type="component" value="Chromosome"/>
</dbReference>
<evidence type="ECO:0000256" key="1">
    <source>
        <dbReference type="SAM" id="MobiDB-lite"/>
    </source>
</evidence>
<dbReference type="SUPFAM" id="SSF56436">
    <property type="entry name" value="C-type lectin-like"/>
    <property type="match status" value="1"/>
</dbReference>
<dbReference type="Pfam" id="PF03781">
    <property type="entry name" value="FGE-sulfatase"/>
    <property type="match status" value="1"/>
</dbReference>
<accession>A0A518BM92</accession>
<feature type="signal peptide" evidence="2">
    <location>
        <begin position="1"/>
        <end position="38"/>
    </location>
</feature>
<sequence precursor="true">MVQPCSPNWPRRRSLPPLHALAAVGLAGIAAACAPAPAQPGSSAGEVATDAPVQAGEQSTAPAPSPAGMVWVPPGRFNMGWDGPEARADERPGHPVQLDGFWIDSTEVTNAQFAQFVDATGYVTIAERAPDWEELKAQLPPGTPEPPPGVLVPGSLVFTPPSHAVYLDDVSQWWTWTPGASWRHPEGPGSSIEGRERYPVVHVAWDDAVSFAAWAGKRLPTEAEWERAARFGHDGQRFAWGDELEPGGRHLANIWQGKFPHHNEALDGFVGAAPVGSFPPSELGLFDMSGNVWEWTADRFDPGTYGRRVAETEPGTCCSNPTGPARAADPRNPLTPDSRVQKGGSFLCHASYCSSYRPSAKMASSPDSGLSHLGFRCVTTPQLWAARPAAGGQPQR</sequence>
<proteinExistence type="predicted"/>
<dbReference type="InterPro" id="IPR042095">
    <property type="entry name" value="SUMF_sf"/>
</dbReference>
<dbReference type="GO" id="GO:0120147">
    <property type="term" value="F:formylglycine-generating oxidase activity"/>
    <property type="evidence" value="ECO:0007669"/>
    <property type="project" value="TreeGrafter"/>
</dbReference>
<evidence type="ECO:0000313" key="5">
    <source>
        <dbReference type="Proteomes" id="UP000316921"/>
    </source>
</evidence>
<evidence type="ECO:0000313" key="4">
    <source>
        <dbReference type="EMBL" id="QDU68099.1"/>
    </source>
</evidence>
<dbReference type="AlphaFoldDB" id="A0A518BM92"/>
<keyword evidence="4" id="KW-0418">Kinase</keyword>
<keyword evidence="4" id="KW-0808">Transferase</keyword>
<dbReference type="InterPro" id="IPR005532">
    <property type="entry name" value="SUMF_dom"/>
</dbReference>
<evidence type="ECO:0000259" key="3">
    <source>
        <dbReference type="Pfam" id="PF03781"/>
    </source>
</evidence>
<protein>
    <submittedName>
        <fullName evidence="4">Serine/threonine-protein kinase pkn1</fullName>
        <ecNumber evidence="4">2.7.11.1</ecNumber>
    </submittedName>
</protein>
<keyword evidence="5" id="KW-1185">Reference proteome</keyword>
<dbReference type="PANTHER" id="PTHR23150">
    <property type="entry name" value="SULFATASE MODIFYING FACTOR 1, 2"/>
    <property type="match status" value="1"/>
</dbReference>
<feature type="chain" id="PRO_5021790586" evidence="2">
    <location>
        <begin position="39"/>
        <end position="396"/>
    </location>
</feature>
<feature type="region of interest" description="Disordered" evidence="1">
    <location>
        <begin position="311"/>
        <end position="340"/>
    </location>
</feature>
<reference evidence="4 5" key="1">
    <citation type="submission" date="2019-02" db="EMBL/GenBank/DDBJ databases">
        <title>Deep-cultivation of Planctomycetes and their phenomic and genomic characterization uncovers novel biology.</title>
        <authorList>
            <person name="Wiegand S."/>
            <person name="Jogler M."/>
            <person name="Boedeker C."/>
            <person name="Pinto D."/>
            <person name="Vollmers J."/>
            <person name="Rivas-Marin E."/>
            <person name="Kohn T."/>
            <person name="Peeters S.H."/>
            <person name="Heuer A."/>
            <person name="Rast P."/>
            <person name="Oberbeckmann S."/>
            <person name="Bunk B."/>
            <person name="Jeske O."/>
            <person name="Meyerdierks A."/>
            <person name="Storesund J.E."/>
            <person name="Kallscheuer N."/>
            <person name="Luecker S."/>
            <person name="Lage O.M."/>
            <person name="Pohl T."/>
            <person name="Merkel B.J."/>
            <person name="Hornburger P."/>
            <person name="Mueller R.-W."/>
            <person name="Bruemmer F."/>
            <person name="Labrenz M."/>
            <person name="Spormann A.M."/>
            <person name="Op den Camp H."/>
            <person name="Overmann J."/>
            <person name="Amann R."/>
            <person name="Jetten M.S.M."/>
            <person name="Mascher T."/>
            <person name="Medema M.H."/>
            <person name="Devos D.P."/>
            <person name="Kaster A.-K."/>
            <person name="Ovreas L."/>
            <person name="Rohde M."/>
            <person name="Galperin M.Y."/>
            <person name="Jogler C."/>
        </authorList>
    </citation>
    <scope>NUCLEOTIDE SEQUENCE [LARGE SCALE GENOMIC DNA]</scope>
    <source>
        <strain evidence="4 5">Pla133</strain>
    </source>
</reference>
<gene>
    <name evidence="4" type="primary">pkn1_9</name>
    <name evidence="4" type="ORF">Pla133_31930</name>
</gene>
<dbReference type="GO" id="GO:0004674">
    <property type="term" value="F:protein serine/threonine kinase activity"/>
    <property type="evidence" value="ECO:0007669"/>
    <property type="project" value="UniProtKB-EC"/>
</dbReference>
<feature type="domain" description="Sulfatase-modifying factor enzyme-like" evidence="3">
    <location>
        <begin position="67"/>
        <end position="378"/>
    </location>
</feature>
<evidence type="ECO:0000256" key="2">
    <source>
        <dbReference type="SAM" id="SignalP"/>
    </source>
</evidence>
<feature type="compositionally biased region" description="Low complexity" evidence="1">
    <location>
        <begin position="35"/>
        <end position="45"/>
    </location>
</feature>
<keyword evidence="2" id="KW-0732">Signal</keyword>